<feature type="compositionally biased region" description="Basic and acidic residues" evidence="9">
    <location>
        <begin position="215"/>
        <end position="233"/>
    </location>
</feature>
<feature type="region of interest" description="Disordered" evidence="9">
    <location>
        <begin position="202"/>
        <end position="295"/>
    </location>
</feature>
<accession>A0A7J7I6F5</accession>
<feature type="region of interest" description="Disordered" evidence="9">
    <location>
        <begin position="114"/>
        <end position="133"/>
    </location>
</feature>
<proteinExistence type="inferred from homology"/>
<dbReference type="GO" id="GO:0042407">
    <property type="term" value="P:cristae formation"/>
    <property type="evidence" value="ECO:0007669"/>
    <property type="project" value="TreeGrafter"/>
</dbReference>
<keyword evidence="4" id="KW-0999">Mitochondrion inner membrane</keyword>
<keyword evidence="8" id="KW-0175">Coiled coil</keyword>
<comment type="subcellular location">
    <subcellularLocation>
        <location evidence="1">Mitochondrion inner membrane</location>
    </subcellularLocation>
</comment>
<dbReference type="InterPro" id="IPR019133">
    <property type="entry name" value="MIC60"/>
</dbReference>
<evidence type="ECO:0000313" key="10">
    <source>
        <dbReference type="EMBL" id="KAF5960612.1"/>
    </source>
</evidence>
<keyword evidence="5" id="KW-1133">Transmembrane helix</keyword>
<feature type="coiled-coil region" evidence="8">
    <location>
        <begin position="465"/>
        <end position="497"/>
    </location>
</feature>
<evidence type="ECO:0000256" key="5">
    <source>
        <dbReference type="ARBA" id="ARBA00022989"/>
    </source>
</evidence>
<evidence type="ECO:0000256" key="2">
    <source>
        <dbReference type="ARBA" id="ARBA00010877"/>
    </source>
</evidence>
<organism evidence="10 11">
    <name type="scientific">Camellia sinensis</name>
    <name type="common">Tea plant</name>
    <name type="synonym">Thea sinensis</name>
    <dbReference type="NCBI Taxonomy" id="4442"/>
    <lineage>
        <taxon>Eukaryota</taxon>
        <taxon>Viridiplantae</taxon>
        <taxon>Streptophyta</taxon>
        <taxon>Embryophyta</taxon>
        <taxon>Tracheophyta</taxon>
        <taxon>Spermatophyta</taxon>
        <taxon>Magnoliopsida</taxon>
        <taxon>eudicotyledons</taxon>
        <taxon>Gunneridae</taxon>
        <taxon>Pentapetalae</taxon>
        <taxon>asterids</taxon>
        <taxon>Ericales</taxon>
        <taxon>Theaceae</taxon>
        <taxon>Camellia</taxon>
    </lineage>
</organism>
<evidence type="ECO:0000256" key="9">
    <source>
        <dbReference type="SAM" id="MobiDB-lite"/>
    </source>
</evidence>
<dbReference type="AlphaFoldDB" id="A0A7J7I6F5"/>
<gene>
    <name evidence="10" type="ORF">HYC85_001821</name>
</gene>
<feature type="region of interest" description="Disordered" evidence="9">
    <location>
        <begin position="317"/>
        <end position="341"/>
    </location>
</feature>
<reference evidence="11" key="1">
    <citation type="journal article" date="2020" name="Nat. Commun.">
        <title>Genome assembly of wild tea tree DASZ reveals pedigree and selection history of tea varieties.</title>
        <authorList>
            <person name="Zhang W."/>
            <person name="Zhang Y."/>
            <person name="Qiu H."/>
            <person name="Guo Y."/>
            <person name="Wan H."/>
            <person name="Zhang X."/>
            <person name="Scossa F."/>
            <person name="Alseekh S."/>
            <person name="Zhang Q."/>
            <person name="Wang P."/>
            <person name="Xu L."/>
            <person name="Schmidt M.H."/>
            <person name="Jia X."/>
            <person name="Li D."/>
            <person name="Zhu A."/>
            <person name="Guo F."/>
            <person name="Chen W."/>
            <person name="Ni D."/>
            <person name="Usadel B."/>
            <person name="Fernie A.R."/>
            <person name="Wen W."/>
        </authorList>
    </citation>
    <scope>NUCLEOTIDE SEQUENCE [LARGE SCALE GENOMIC DNA]</scope>
    <source>
        <strain evidence="11">cv. G240</strain>
    </source>
</reference>
<dbReference type="PANTHER" id="PTHR15415">
    <property type="entry name" value="MITOFILIN"/>
    <property type="match status" value="1"/>
</dbReference>
<evidence type="ECO:0000256" key="7">
    <source>
        <dbReference type="ARBA" id="ARBA00023136"/>
    </source>
</evidence>
<feature type="compositionally biased region" description="Polar residues" evidence="9">
    <location>
        <begin position="116"/>
        <end position="125"/>
    </location>
</feature>
<keyword evidence="7" id="KW-0472">Membrane</keyword>
<reference evidence="10 11" key="2">
    <citation type="submission" date="2020-07" db="EMBL/GenBank/DDBJ databases">
        <title>Genome assembly of wild tea tree DASZ reveals pedigree and selection history of tea varieties.</title>
        <authorList>
            <person name="Zhang W."/>
        </authorList>
    </citation>
    <scope>NUCLEOTIDE SEQUENCE [LARGE SCALE GENOMIC DNA]</scope>
    <source>
        <strain evidence="11">cv. G240</strain>
        <tissue evidence="10">Leaf</tissue>
    </source>
</reference>
<keyword evidence="6" id="KW-0496">Mitochondrion</keyword>
<evidence type="ECO:0000256" key="1">
    <source>
        <dbReference type="ARBA" id="ARBA00004273"/>
    </source>
</evidence>
<evidence type="ECO:0000313" key="11">
    <source>
        <dbReference type="Proteomes" id="UP000593564"/>
    </source>
</evidence>
<sequence>MGKIYHFGRESLQAGFKVFRQYTIHFSAKLSTLVFTLRSPLFTKQLYREREREREIIPFTLTTTITLQSSLNSHYSQRQNNMLRRSILELSSRQSFRRNPTWIPSHLSFRKPYSVASEQNAPQGSGSTGKPPESGSYFSKVIIGILAFGAAVAAYRLNEQSVEAQRRRRALELVKIDPVDLSTNIKDLKEDKPLGEQNVMSSIQESNVSSPNTEPAEKNTETHSDLPHLDDLSRSGGESQFQVKDETQLTPEEDITPIEEKELPSSSPSIVTSDDESKTSGTSLDERLDVKSTNMKPKIEQHEAVESRTILKEANAIPEENEMKSTSPGQQTATDMPEDAHGGVVQPSSLLDEYYLRDMDQATISTLSDKHKDLVGASEDSNDVYISKDGKLVLDFIQAIHAAEKRQAELDAHIFAEEKRKLKEKYEKELKDTRARELMYAEEAAILDKELNRERVKAAAALKSLQGELEEKLRMELEQKEAEAELQLKKIQELAKAELAAAIASEKAFQIEKMAEANLHINALCMAFYARSEEARHSHSVHKLALGALALEDALSKGLPIQQEIEALHTYLEGIDKDPLLDLFDALKGTLRHFSMIPPGGGGILAHSLAHVASLLKVKEADQSGDGIESLINRVESFLAEGKLSEAADTLENGVKGTKAAEVISDWLRQARDRAIAEQALTMLQSYATSISAVFCFAICEDCPNDA</sequence>
<evidence type="ECO:0000256" key="3">
    <source>
        <dbReference type="ARBA" id="ARBA00022692"/>
    </source>
</evidence>
<evidence type="ECO:0008006" key="12">
    <source>
        <dbReference type="Google" id="ProtNLM"/>
    </source>
</evidence>
<feature type="compositionally biased region" description="Polar residues" evidence="9">
    <location>
        <begin position="202"/>
        <end position="213"/>
    </location>
</feature>
<dbReference type="Pfam" id="PF09731">
    <property type="entry name" value="Mitofilin"/>
    <property type="match status" value="1"/>
</dbReference>
<keyword evidence="11" id="KW-1185">Reference proteome</keyword>
<evidence type="ECO:0000256" key="4">
    <source>
        <dbReference type="ARBA" id="ARBA00022792"/>
    </source>
</evidence>
<keyword evidence="3" id="KW-0812">Transmembrane</keyword>
<comment type="caution">
    <text evidence="10">The sequence shown here is derived from an EMBL/GenBank/DDBJ whole genome shotgun (WGS) entry which is preliminary data.</text>
</comment>
<dbReference type="EMBL" id="JACBKZ010000001">
    <property type="protein sequence ID" value="KAF5960612.1"/>
    <property type="molecule type" value="Genomic_DNA"/>
</dbReference>
<dbReference type="GO" id="GO:0061617">
    <property type="term" value="C:MICOS complex"/>
    <property type="evidence" value="ECO:0007669"/>
    <property type="project" value="TreeGrafter"/>
</dbReference>
<feature type="coiled-coil region" evidence="8">
    <location>
        <begin position="405"/>
        <end position="436"/>
    </location>
</feature>
<evidence type="ECO:0000256" key="6">
    <source>
        <dbReference type="ARBA" id="ARBA00023128"/>
    </source>
</evidence>
<dbReference type="Proteomes" id="UP000593564">
    <property type="component" value="Unassembled WGS sequence"/>
</dbReference>
<protein>
    <recommendedName>
        <fullName evidence="12">MICOS complex subunit MIC60</fullName>
    </recommendedName>
</protein>
<dbReference type="PANTHER" id="PTHR15415:SF7">
    <property type="entry name" value="MICOS COMPLEX SUBUNIT MIC60"/>
    <property type="match status" value="1"/>
</dbReference>
<feature type="compositionally biased region" description="Polar residues" evidence="9">
    <location>
        <begin position="324"/>
        <end position="334"/>
    </location>
</feature>
<comment type="similarity">
    <text evidence="2">Belongs to the MICOS complex subunit Mic60 family.</text>
</comment>
<name>A0A7J7I6F5_CAMSI</name>
<evidence type="ECO:0000256" key="8">
    <source>
        <dbReference type="SAM" id="Coils"/>
    </source>
</evidence>